<name>A0A1B6CKQ8_9HEMI</name>
<evidence type="ECO:0000256" key="1">
    <source>
        <dbReference type="SAM" id="SignalP"/>
    </source>
</evidence>
<protein>
    <submittedName>
        <fullName evidence="2">Uncharacterized protein</fullName>
    </submittedName>
</protein>
<dbReference type="EMBL" id="GEDC01023224">
    <property type="protein sequence ID" value="JAS14074.1"/>
    <property type="molecule type" value="Transcribed_RNA"/>
</dbReference>
<sequence length="156" mass="18334">MKLLCLIFCLLNKHSLESSKDVSFENKLSDIVRKYANNSKEILDYDTNVDFQKLMAEYSLLDRLRFLKKKFKYLLKSVQDMTQPLKPEAITMLQDIVKEMEPQFTGGNIDDNSLRAAFNFTDRQVEEFHDYYADAKVLLFRLNSAMNKRIKIDTKS</sequence>
<keyword evidence="1" id="KW-0732">Signal</keyword>
<dbReference type="AlphaFoldDB" id="A0A1B6CKQ8"/>
<organism evidence="2">
    <name type="scientific">Clastoptera arizonana</name>
    <name type="common">Arizona spittle bug</name>
    <dbReference type="NCBI Taxonomy" id="38151"/>
    <lineage>
        <taxon>Eukaryota</taxon>
        <taxon>Metazoa</taxon>
        <taxon>Ecdysozoa</taxon>
        <taxon>Arthropoda</taxon>
        <taxon>Hexapoda</taxon>
        <taxon>Insecta</taxon>
        <taxon>Pterygota</taxon>
        <taxon>Neoptera</taxon>
        <taxon>Paraneoptera</taxon>
        <taxon>Hemiptera</taxon>
        <taxon>Auchenorrhyncha</taxon>
        <taxon>Cercopoidea</taxon>
        <taxon>Clastopteridae</taxon>
        <taxon>Clastoptera</taxon>
    </lineage>
</organism>
<evidence type="ECO:0000313" key="2">
    <source>
        <dbReference type="EMBL" id="JAS14074.1"/>
    </source>
</evidence>
<reference evidence="2" key="1">
    <citation type="submission" date="2015-12" db="EMBL/GenBank/DDBJ databases">
        <title>De novo transcriptome assembly of four potential Pierce s Disease insect vectors from Arizona vineyards.</title>
        <authorList>
            <person name="Tassone E.E."/>
        </authorList>
    </citation>
    <scope>NUCLEOTIDE SEQUENCE</scope>
</reference>
<accession>A0A1B6CKQ8</accession>
<feature type="chain" id="PRO_5008580452" evidence="1">
    <location>
        <begin position="19"/>
        <end position="156"/>
    </location>
</feature>
<feature type="signal peptide" evidence="1">
    <location>
        <begin position="1"/>
        <end position="18"/>
    </location>
</feature>
<gene>
    <name evidence="2" type="ORF">g.44929</name>
</gene>
<proteinExistence type="predicted"/>